<gene>
    <name evidence="2" type="ORF">H1R20_g3166</name>
</gene>
<feature type="compositionally biased region" description="Basic residues" evidence="1">
    <location>
        <begin position="1"/>
        <end position="11"/>
    </location>
</feature>
<accession>A0A9W8JDQ4</accession>
<keyword evidence="3" id="KW-1185">Reference proteome</keyword>
<comment type="caution">
    <text evidence="2">The sequence shown here is derived from an EMBL/GenBank/DDBJ whole genome shotgun (WGS) entry which is preliminary data.</text>
</comment>
<sequence>MKFVKKLKRTPSGRPSCEPGPAGKSSHTPSLPVEIWRKVVGYAARLEGHESVQLEDPFSPHDVAEEYPEIDPIMFKDRRSLGQVNSTLRALVTEISSEYLVIRRAQDIKYFLQLFKRSMPDGSGKRLGDRTRRIDLKIIGPYNPKKVAALLRFTPNLLVLVHQTNRENGKLGRVPKELMRGLMMFGRKIRRLDFDSINEAPALWDIIDVSRHLVRLETLRILCLHSYPTNPRDMRGIRIAHFRRLKTLSLGHIPEPQTDGGEVPEGYIGVWDPLLRYLGLNTRQLPLLERFETGIIPAHDTSFFETHGYKIRMLRVTTCRAGCHLPTALNHCVNLESLVLAHGCFTPLIPPGHHTLKRICITPSIERLTVVPPKVFLFAVMKPLGELIEQVEGMHLPCVEEFRLRDYGLYGRVVEHANFLNMWWRRFALRGIRFVDQEGKPYDNVVDRGY</sequence>
<reference evidence="2" key="1">
    <citation type="submission" date="2022-06" db="EMBL/GenBank/DDBJ databases">
        <title>Genome Sequence of Candolleomyces eurysporus.</title>
        <authorList>
            <person name="Buettner E."/>
        </authorList>
    </citation>
    <scope>NUCLEOTIDE SEQUENCE</scope>
    <source>
        <strain evidence="2">VTCC 930004</strain>
    </source>
</reference>
<dbReference type="AlphaFoldDB" id="A0A9W8JDQ4"/>
<evidence type="ECO:0000313" key="3">
    <source>
        <dbReference type="Proteomes" id="UP001140091"/>
    </source>
</evidence>
<dbReference type="SUPFAM" id="SSF52047">
    <property type="entry name" value="RNI-like"/>
    <property type="match status" value="1"/>
</dbReference>
<evidence type="ECO:0000313" key="2">
    <source>
        <dbReference type="EMBL" id="KAJ2933971.1"/>
    </source>
</evidence>
<protein>
    <submittedName>
        <fullName evidence="2">Uncharacterized protein</fullName>
    </submittedName>
</protein>
<dbReference type="OrthoDB" id="3171058at2759"/>
<evidence type="ECO:0000256" key="1">
    <source>
        <dbReference type="SAM" id="MobiDB-lite"/>
    </source>
</evidence>
<name>A0A9W8JDQ4_9AGAR</name>
<feature type="non-terminal residue" evidence="2">
    <location>
        <position position="450"/>
    </location>
</feature>
<dbReference type="EMBL" id="JANBPK010000730">
    <property type="protein sequence ID" value="KAJ2933971.1"/>
    <property type="molecule type" value="Genomic_DNA"/>
</dbReference>
<dbReference type="Proteomes" id="UP001140091">
    <property type="component" value="Unassembled WGS sequence"/>
</dbReference>
<proteinExistence type="predicted"/>
<organism evidence="2 3">
    <name type="scientific">Candolleomyces eurysporus</name>
    <dbReference type="NCBI Taxonomy" id="2828524"/>
    <lineage>
        <taxon>Eukaryota</taxon>
        <taxon>Fungi</taxon>
        <taxon>Dikarya</taxon>
        <taxon>Basidiomycota</taxon>
        <taxon>Agaricomycotina</taxon>
        <taxon>Agaricomycetes</taxon>
        <taxon>Agaricomycetidae</taxon>
        <taxon>Agaricales</taxon>
        <taxon>Agaricineae</taxon>
        <taxon>Psathyrellaceae</taxon>
        <taxon>Candolleomyces</taxon>
    </lineage>
</organism>
<feature type="region of interest" description="Disordered" evidence="1">
    <location>
        <begin position="1"/>
        <end position="29"/>
    </location>
</feature>